<protein>
    <submittedName>
        <fullName evidence="1">Uncharacterized protein</fullName>
    </submittedName>
</protein>
<dbReference type="EMBL" id="CANHGI010000006">
    <property type="protein sequence ID" value="CAI5456682.1"/>
    <property type="molecule type" value="Genomic_DNA"/>
</dbReference>
<keyword evidence="2" id="KW-1185">Reference proteome</keyword>
<organism evidence="1 2">
    <name type="scientific">Caenorhabditis angaria</name>
    <dbReference type="NCBI Taxonomy" id="860376"/>
    <lineage>
        <taxon>Eukaryota</taxon>
        <taxon>Metazoa</taxon>
        <taxon>Ecdysozoa</taxon>
        <taxon>Nematoda</taxon>
        <taxon>Chromadorea</taxon>
        <taxon>Rhabditida</taxon>
        <taxon>Rhabditina</taxon>
        <taxon>Rhabditomorpha</taxon>
        <taxon>Rhabditoidea</taxon>
        <taxon>Rhabditidae</taxon>
        <taxon>Peloderinae</taxon>
        <taxon>Caenorhabditis</taxon>
    </lineage>
</organism>
<dbReference type="Proteomes" id="UP001152747">
    <property type="component" value="Unassembled WGS sequence"/>
</dbReference>
<proteinExistence type="predicted"/>
<evidence type="ECO:0000313" key="2">
    <source>
        <dbReference type="Proteomes" id="UP001152747"/>
    </source>
</evidence>
<comment type="caution">
    <text evidence="1">The sequence shown here is derived from an EMBL/GenBank/DDBJ whole genome shotgun (WGS) entry which is preliminary data.</text>
</comment>
<gene>
    <name evidence="1" type="ORF">CAMP_LOCUS19319</name>
</gene>
<evidence type="ECO:0000313" key="1">
    <source>
        <dbReference type="EMBL" id="CAI5456682.1"/>
    </source>
</evidence>
<accession>A0A9P1J4Q7</accession>
<sequence>MDSEKSFFEDFPVDEMPFIWEKLEYSRHLLSTQKILFPKSKLYPRAKVMRSYKGYPVLNIMQFLVRNGTSQLAEYPNIYCVEMNRVFDTLLSMTRKKKLTRILLETNVITETFSFFYLWAPGIPCDIITGELTSSLHLTNATSLELRVKRFTFKVQNMLRCSTLERLKFSLHFRFLEQRYIIPNKNPESLKNLEISVYFDDIITKPNYIPNEKKIELCQTKMGYLSKYFSFSQSGYFVIIKTEDFQNLRLSLDCNISDTFLMDLWC</sequence>
<name>A0A9P1J4Q7_9PELO</name>
<dbReference type="AlphaFoldDB" id="A0A9P1J4Q7"/>
<reference evidence="1" key="1">
    <citation type="submission" date="2022-11" db="EMBL/GenBank/DDBJ databases">
        <authorList>
            <person name="Kikuchi T."/>
        </authorList>
    </citation>
    <scope>NUCLEOTIDE SEQUENCE</scope>
    <source>
        <strain evidence="1">PS1010</strain>
    </source>
</reference>